<dbReference type="KEGG" id="api:100572891"/>
<reference evidence="2" key="2">
    <citation type="submission" date="2022-06" db="UniProtKB">
        <authorList>
            <consortium name="EnsemblMetazoa"/>
        </authorList>
    </citation>
    <scope>IDENTIFICATION</scope>
</reference>
<feature type="domain" description="Endonuclease/exonuclease/phosphatase" evidence="1">
    <location>
        <begin position="4"/>
        <end position="220"/>
    </location>
</feature>
<reference evidence="3" key="1">
    <citation type="submission" date="2010-06" db="EMBL/GenBank/DDBJ databases">
        <authorList>
            <person name="Jiang H."/>
            <person name="Abraham K."/>
            <person name="Ali S."/>
            <person name="Alsbrooks S.L."/>
            <person name="Anim B.N."/>
            <person name="Anosike U.S."/>
            <person name="Attaway T."/>
            <person name="Bandaranaike D.P."/>
            <person name="Battles P.K."/>
            <person name="Bell S.N."/>
            <person name="Bell A.V."/>
            <person name="Beltran B."/>
            <person name="Bickham C."/>
            <person name="Bustamante Y."/>
            <person name="Caleb T."/>
            <person name="Canada A."/>
            <person name="Cardenas V."/>
            <person name="Carter K."/>
            <person name="Chacko J."/>
            <person name="Chandrabose M.N."/>
            <person name="Chavez D."/>
            <person name="Chavez A."/>
            <person name="Chen L."/>
            <person name="Chu H.-S."/>
            <person name="Claassen K.J."/>
            <person name="Cockrell R."/>
            <person name="Collins M."/>
            <person name="Cooper J.A."/>
            <person name="Cree A."/>
            <person name="Curry S.M."/>
            <person name="Da Y."/>
            <person name="Dao M.D."/>
            <person name="Das B."/>
            <person name="Davila M.-L."/>
            <person name="Davy-Carroll L."/>
            <person name="Denson S."/>
            <person name="Dinh H."/>
            <person name="Ebong V.E."/>
            <person name="Edwards J.R."/>
            <person name="Egan A."/>
            <person name="El-Daye J."/>
            <person name="Escobedo L."/>
            <person name="Fernandez S."/>
            <person name="Fernando P.R."/>
            <person name="Flagg N."/>
            <person name="Forbes L.D."/>
            <person name="Fowler R.G."/>
            <person name="Fu Q."/>
            <person name="Gabisi R.A."/>
            <person name="Ganer J."/>
            <person name="Garbino Pronczuk A."/>
            <person name="Garcia R.M."/>
            <person name="Garner T."/>
            <person name="Garrett T.E."/>
            <person name="Gonzalez D.A."/>
            <person name="Hamid H."/>
            <person name="Hawkins E.S."/>
            <person name="Hirani K."/>
            <person name="Hogues M.E."/>
            <person name="Hollins B."/>
            <person name="Hsiao C.-H."/>
            <person name="Jabil R."/>
            <person name="James M.L."/>
            <person name="Jhangiani S.N."/>
            <person name="Johnson B."/>
            <person name="Johnson Q."/>
            <person name="Joshi V."/>
            <person name="Kalu J.B."/>
            <person name="Kam C."/>
            <person name="Kashfia A."/>
            <person name="Keebler J."/>
            <person name="Kisamo H."/>
            <person name="Kovar C.L."/>
            <person name="Lago L.A."/>
            <person name="Lai C.-Y."/>
            <person name="Laidlaw J."/>
            <person name="Lara F."/>
            <person name="Le T.-K."/>
            <person name="Lee S.L."/>
            <person name="Legall F.H."/>
            <person name="Lemon S.J."/>
            <person name="Lewis L.R."/>
            <person name="Li B."/>
            <person name="Liu Y."/>
            <person name="Liu Y.-S."/>
            <person name="Lopez J."/>
            <person name="Lozado R.J."/>
            <person name="Lu J."/>
            <person name="Madu R.C."/>
            <person name="Maheshwari M."/>
            <person name="Maheshwari R."/>
            <person name="Malloy K."/>
            <person name="Martinez E."/>
            <person name="Mathew T."/>
            <person name="Mercado I.C."/>
            <person name="Mercado C."/>
            <person name="Meyer B."/>
            <person name="Montgomery K."/>
            <person name="Morgan M.B."/>
            <person name="Munidasa M."/>
            <person name="Nazareth L.V."/>
            <person name="Nelson J."/>
            <person name="Ng B.M."/>
            <person name="Nguyen N.B."/>
            <person name="Nguyen P.Q."/>
            <person name="Nguyen T."/>
            <person name="Obregon M."/>
            <person name="Okwuonu G.O."/>
            <person name="Onwere C.G."/>
            <person name="Orozco G."/>
            <person name="Parra A."/>
            <person name="Patel S."/>
            <person name="Patil S."/>
            <person name="Perez A."/>
            <person name="Perez Y."/>
            <person name="Pham C."/>
            <person name="Primus E.L."/>
            <person name="Pu L.-L."/>
            <person name="Puazo M."/>
            <person name="Qin X."/>
            <person name="Quiroz J.B."/>
            <person name="Reese J."/>
            <person name="Richards S."/>
            <person name="Rives C.M."/>
            <person name="Robberts R."/>
            <person name="Ruiz S.J."/>
            <person name="Ruiz M.J."/>
            <person name="Santibanez J."/>
            <person name="Schneider B.W."/>
            <person name="Sisson I."/>
            <person name="Smith M."/>
            <person name="Sodergren E."/>
            <person name="Song X.-Z."/>
            <person name="Song B.B."/>
            <person name="Summersgill H."/>
            <person name="Thelus R."/>
            <person name="Thornton R.D."/>
            <person name="Trejos Z.Y."/>
            <person name="Usmani K."/>
            <person name="Vattathil S."/>
            <person name="Villasana D."/>
            <person name="Walker D.L."/>
            <person name="Wang S."/>
            <person name="Wang K."/>
            <person name="White C.S."/>
            <person name="Williams A.C."/>
            <person name="Williamson J."/>
            <person name="Wilson K."/>
            <person name="Woghiren I.O."/>
            <person name="Woodworth J.R."/>
            <person name="Worley K.C."/>
            <person name="Wright R.A."/>
            <person name="Wu W."/>
            <person name="Young L."/>
            <person name="Zhang L."/>
            <person name="Zhang J."/>
            <person name="Zhu Y."/>
            <person name="Muzny D.M."/>
            <person name="Weinstock G."/>
            <person name="Gibbs R.A."/>
        </authorList>
    </citation>
    <scope>NUCLEOTIDE SEQUENCE [LARGE SCALE GENOMIC DNA]</scope>
    <source>
        <strain evidence="3">LSR1</strain>
    </source>
</reference>
<dbReference type="GO" id="GO:0003824">
    <property type="term" value="F:catalytic activity"/>
    <property type="evidence" value="ECO:0007669"/>
    <property type="project" value="InterPro"/>
</dbReference>
<evidence type="ECO:0000313" key="3">
    <source>
        <dbReference type="Proteomes" id="UP000007819"/>
    </source>
</evidence>
<keyword evidence="3" id="KW-1185">Reference proteome</keyword>
<dbReference type="CDD" id="cd09076">
    <property type="entry name" value="L1-EN"/>
    <property type="match status" value="1"/>
</dbReference>
<accession>A0A8R2F7M8</accession>
<organism evidence="2 3">
    <name type="scientific">Acyrthosiphon pisum</name>
    <name type="common">Pea aphid</name>
    <dbReference type="NCBI Taxonomy" id="7029"/>
    <lineage>
        <taxon>Eukaryota</taxon>
        <taxon>Metazoa</taxon>
        <taxon>Ecdysozoa</taxon>
        <taxon>Arthropoda</taxon>
        <taxon>Hexapoda</taxon>
        <taxon>Insecta</taxon>
        <taxon>Pterygota</taxon>
        <taxon>Neoptera</taxon>
        <taxon>Paraneoptera</taxon>
        <taxon>Hemiptera</taxon>
        <taxon>Sternorrhyncha</taxon>
        <taxon>Aphidomorpha</taxon>
        <taxon>Aphidoidea</taxon>
        <taxon>Aphididae</taxon>
        <taxon>Macrosiphini</taxon>
        <taxon>Acyrthosiphon</taxon>
    </lineage>
</organism>
<dbReference type="AlphaFoldDB" id="A0A8R2F7M8"/>
<protein>
    <recommendedName>
        <fullName evidence="1">Endonuclease/exonuclease/phosphatase domain-containing protein</fullName>
    </recommendedName>
</protein>
<dbReference type="RefSeq" id="XP_008181446.1">
    <property type="nucleotide sequence ID" value="XM_008183224.1"/>
</dbReference>
<dbReference type="EnsemblMetazoa" id="XM_008183224.1">
    <property type="protein sequence ID" value="XP_008181446.1"/>
    <property type="gene ID" value="LOC100572891"/>
</dbReference>
<dbReference type="InterPro" id="IPR036691">
    <property type="entry name" value="Endo/exonu/phosph_ase_sf"/>
</dbReference>
<dbReference type="PANTHER" id="PTHR23227:SF67">
    <property type="entry name" value="CRANIOFACIAL DEVELOPMENT PROTEIN 2-LIKE"/>
    <property type="match status" value="1"/>
</dbReference>
<dbReference type="InterPro" id="IPR027124">
    <property type="entry name" value="Swc5/CFDP1/2"/>
</dbReference>
<dbReference type="Proteomes" id="UP000007819">
    <property type="component" value="Chromosome A3"/>
</dbReference>
<name>A0A8R2F7M8_ACYPI</name>
<evidence type="ECO:0000313" key="2">
    <source>
        <dbReference type="EnsemblMetazoa" id="XP_008181446.1"/>
    </source>
</evidence>
<dbReference type="InterPro" id="IPR005135">
    <property type="entry name" value="Endo/exonuclease/phosphatase"/>
</dbReference>
<dbReference type="Pfam" id="PF03372">
    <property type="entry name" value="Exo_endo_phos"/>
    <property type="match status" value="1"/>
</dbReference>
<dbReference type="PANTHER" id="PTHR23227">
    <property type="entry name" value="BUCENTAUR RELATED"/>
    <property type="match status" value="1"/>
</dbReference>
<proteinExistence type="predicted"/>
<dbReference type="GeneID" id="100572891"/>
<evidence type="ECO:0000259" key="1">
    <source>
        <dbReference type="Pfam" id="PF03372"/>
    </source>
</evidence>
<dbReference type="Gene3D" id="3.60.10.10">
    <property type="entry name" value="Endonuclease/exonuclease/phosphatase"/>
    <property type="match status" value="1"/>
</dbReference>
<sequence>MTIIVSCLERYKLDITAVQEVRWDGSGSLKTQEMTIFYSGGEKHERGVGFVIKNSILPNVVRFEPINDRICYVELKAEWFNILLINCYTPTEEKSEEIKNAFYEELDRIYDALPTGKPKIILGDFNAKIGKEETYRPTIGKDSLHSDTNDNGNKLITFATARNMRISSTMFPHKKIHKQTWISPCGKVRNQIDHIMVDYRIRSSINDVRSMRGSSAVSDHFLVRAKVKFRISVERSKIMKCTKKINKEILKTNHAKNYKEKIKEYLDGLDNNTDINHYWEKMGNAIKRSAEEVLGHEPRIKRKPWFNDQCKEAIADRDKARLRVVQDPTEENKRRLAIRQREAKRIIRMNKRIWEKEKVKEIEDNRKNNTRIFFEKANEVRRSFKPRHTMIRMEDGTLLTENDKIAKAFKNMFQTLLNQPRRDVVTEEYDTVEQNIERPSLEEVETGLDMLKNGKAPGANYIIPECFKNGGEQLIKQLHKLINKIWDQEEIPIAWQHLCIMSGVQKG</sequence>
<dbReference type="OrthoDB" id="6604541at2759"/>
<dbReference type="SUPFAM" id="SSF56219">
    <property type="entry name" value="DNase I-like"/>
    <property type="match status" value="1"/>
</dbReference>